<dbReference type="Proteomes" id="UP000010729">
    <property type="component" value="Unassembled WGS sequence"/>
</dbReference>
<organism evidence="3 4">
    <name type="scientific">Arthrobacter crystallopoietes BAB-32</name>
    <dbReference type="NCBI Taxonomy" id="1246476"/>
    <lineage>
        <taxon>Bacteria</taxon>
        <taxon>Bacillati</taxon>
        <taxon>Actinomycetota</taxon>
        <taxon>Actinomycetes</taxon>
        <taxon>Micrococcales</taxon>
        <taxon>Micrococcaceae</taxon>
        <taxon>Crystallibacter</taxon>
    </lineage>
</organism>
<name>N1V3M0_9MICC</name>
<accession>N1V3M0</accession>
<proteinExistence type="predicted"/>
<dbReference type="Pfam" id="PF07739">
    <property type="entry name" value="TipAS"/>
    <property type="match status" value="1"/>
</dbReference>
<keyword evidence="4" id="KW-1185">Reference proteome</keyword>
<comment type="caution">
    <text evidence="3">The sequence shown here is derived from an EMBL/GenBank/DDBJ whole genome shotgun (WGS) entry which is preliminary data.</text>
</comment>
<dbReference type="AlphaFoldDB" id="N1V3M0"/>
<reference evidence="3 4" key="1">
    <citation type="journal article" date="2013" name="Genome Announc.">
        <title>Draft Genome Sequence of Arthrobacter crystallopoietes Strain BAB-32, Revealing Genes for Bioremediation.</title>
        <authorList>
            <person name="Joshi M.N."/>
            <person name="Pandit A.S."/>
            <person name="Sharma A."/>
            <person name="Pandya R.V."/>
            <person name="Desai S.M."/>
            <person name="Saxena A.K."/>
            <person name="Bagatharia S.B."/>
        </authorList>
    </citation>
    <scope>NUCLEOTIDE SEQUENCE [LARGE SCALE GENOMIC DNA]</scope>
    <source>
        <strain evidence="3 4">BAB-32</strain>
    </source>
</reference>
<evidence type="ECO:0000313" key="4">
    <source>
        <dbReference type="Proteomes" id="UP000010729"/>
    </source>
</evidence>
<dbReference type="Gene3D" id="1.10.490.50">
    <property type="entry name" value="Antibiotic binding domain of TipA-like multidrug resistance regulators"/>
    <property type="match status" value="1"/>
</dbReference>
<dbReference type="Gene3D" id="1.10.1660.10">
    <property type="match status" value="1"/>
</dbReference>
<evidence type="ECO:0000259" key="2">
    <source>
        <dbReference type="Pfam" id="PF07739"/>
    </source>
</evidence>
<dbReference type="EMBL" id="ANPE02000229">
    <property type="protein sequence ID" value="EMY32813.1"/>
    <property type="molecule type" value="Genomic_DNA"/>
</dbReference>
<dbReference type="InterPro" id="IPR012925">
    <property type="entry name" value="TipAS_dom"/>
</dbReference>
<protein>
    <submittedName>
        <fullName evidence="3">MerR family transcriptional regulator</fullName>
    </submittedName>
</protein>
<feature type="domain" description="TipAS antibiotic-recognition" evidence="2">
    <location>
        <begin position="60"/>
        <end position="175"/>
    </location>
</feature>
<evidence type="ECO:0000313" key="3">
    <source>
        <dbReference type="EMBL" id="EMY32813.1"/>
    </source>
</evidence>
<dbReference type="InterPro" id="IPR036244">
    <property type="entry name" value="TipA-like_antibiotic-bd"/>
</dbReference>
<feature type="coiled-coil region" evidence="1">
    <location>
        <begin position="9"/>
        <end position="36"/>
    </location>
</feature>
<dbReference type="SUPFAM" id="SSF89082">
    <property type="entry name" value="Antibiotic binding domain of TipA-like multidrug resistance regulators"/>
    <property type="match status" value="1"/>
</dbReference>
<gene>
    <name evidence="3" type="ORF">D477_018204</name>
</gene>
<keyword evidence="1" id="KW-0175">Coiled coil</keyword>
<sequence>MLEGAADTVAALRGHLELLLQERDRLERQIESVLTTITKTERGEELMASEMFNGFDHTQYKEEVEQRWGKEAYAKGDQWWRGMSDDARTAWQEQTRTLMRDWIAAAEAGSAPDSDEAQVLAQRQFDWLAGANGGQDVSYGYFTGLGAMYVADPRFSANYGGEAGAAFVRDAMQVYADRNLA</sequence>
<evidence type="ECO:0000256" key="1">
    <source>
        <dbReference type="SAM" id="Coils"/>
    </source>
</evidence>